<evidence type="ECO:0008006" key="3">
    <source>
        <dbReference type="Google" id="ProtNLM"/>
    </source>
</evidence>
<keyword evidence="2" id="KW-1185">Reference proteome</keyword>
<reference evidence="2" key="1">
    <citation type="journal article" date="2013" name="Science">
        <title>The Amborella genome and the evolution of flowering plants.</title>
        <authorList>
            <consortium name="Amborella Genome Project"/>
        </authorList>
    </citation>
    <scope>NUCLEOTIDE SEQUENCE [LARGE SCALE GENOMIC DNA]</scope>
</reference>
<evidence type="ECO:0000313" key="2">
    <source>
        <dbReference type="Proteomes" id="UP000017836"/>
    </source>
</evidence>
<dbReference type="Gramene" id="ERM97487">
    <property type="protein sequence ID" value="ERM97487"/>
    <property type="gene ID" value="AMTR_s00125p00080990"/>
</dbReference>
<name>W1NNR2_AMBTC</name>
<protein>
    <recommendedName>
        <fullName evidence="3">BED-type domain-containing protein</fullName>
    </recommendedName>
</protein>
<accession>W1NNR2</accession>
<dbReference type="AlphaFoldDB" id="W1NNR2"/>
<dbReference type="Proteomes" id="UP000017836">
    <property type="component" value="Unassembled WGS sequence"/>
</dbReference>
<organism evidence="1 2">
    <name type="scientific">Amborella trichopoda</name>
    <dbReference type="NCBI Taxonomy" id="13333"/>
    <lineage>
        <taxon>Eukaryota</taxon>
        <taxon>Viridiplantae</taxon>
        <taxon>Streptophyta</taxon>
        <taxon>Embryophyta</taxon>
        <taxon>Tracheophyta</taxon>
        <taxon>Spermatophyta</taxon>
        <taxon>Magnoliopsida</taxon>
        <taxon>Amborellales</taxon>
        <taxon>Amborellaceae</taxon>
        <taxon>Amborella</taxon>
    </lineage>
</organism>
<evidence type="ECO:0000313" key="1">
    <source>
        <dbReference type="EMBL" id="ERM97487.1"/>
    </source>
</evidence>
<dbReference type="HOGENOM" id="CLU_2088081_0_0_1"/>
<dbReference type="EMBL" id="KI396312">
    <property type="protein sequence ID" value="ERM97487.1"/>
    <property type="molecule type" value="Genomic_DNA"/>
</dbReference>
<sequence>MRREAVAKQYDIKVNDKGRFRCNFCNKEIGGGVYHLKEHFAWVNDNITSCKDVPHIVKQQMLKLITDRQGKIFQTEKDADEVGRGYESLMNEDDIKKQNSRRKWNNLGLRASNR</sequence>
<dbReference type="PANTHER" id="PTHR46951">
    <property type="entry name" value="BED-TYPE DOMAIN-CONTAINING PROTEIN"/>
    <property type="match status" value="1"/>
</dbReference>
<gene>
    <name evidence="1" type="ORF">AMTR_s00125p00080990</name>
</gene>
<dbReference type="PANTHER" id="PTHR46951:SF2">
    <property type="entry name" value="BED-TYPE DOMAIN-CONTAINING PROTEIN"/>
    <property type="match status" value="1"/>
</dbReference>
<proteinExistence type="predicted"/>